<sequence>MNRTAILVLYVLIFIWISLVEPPRVPPGRRSEHGLTDWWRLARGGDRTRLDKRTQQAVCEGGQISLITTGLVLLTHLPSSSSLISVRTRYHGAPDSPSLQAWHFTSRAVPLNFFVNTLQGSHDIDANQITQGSLESRVTADQASVTRLRTYLVVQIPFTSGKAAIPAGVMPQPVALEYRVSGVVVCCVSGVP</sequence>
<feature type="chain" id="PRO_5022783910" evidence="1">
    <location>
        <begin position="23"/>
        <end position="192"/>
    </location>
</feature>
<protein>
    <submittedName>
        <fullName evidence="2">Uncharacterized protein</fullName>
    </submittedName>
</protein>
<evidence type="ECO:0000313" key="2">
    <source>
        <dbReference type="EMBL" id="MPC24845.1"/>
    </source>
</evidence>
<evidence type="ECO:0000256" key="1">
    <source>
        <dbReference type="SAM" id="SignalP"/>
    </source>
</evidence>
<accession>A0A5B7DU63</accession>
<dbReference type="Proteomes" id="UP000324222">
    <property type="component" value="Unassembled WGS sequence"/>
</dbReference>
<dbReference type="AlphaFoldDB" id="A0A5B7DU63"/>
<evidence type="ECO:0000313" key="3">
    <source>
        <dbReference type="Proteomes" id="UP000324222"/>
    </source>
</evidence>
<dbReference type="EMBL" id="VSRR010001382">
    <property type="protein sequence ID" value="MPC24845.1"/>
    <property type="molecule type" value="Genomic_DNA"/>
</dbReference>
<keyword evidence="1" id="KW-0732">Signal</keyword>
<proteinExistence type="predicted"/>
<comment type="caution">
    <text evidence="2">The sequence shown here is derived from an EMBL/GenBank/DDBJ whole genome shotgun (WGS) entry which is preliminary data.</text>
</comment>
<feature type="signal peptide" evidence="1">
    <location>
        <begin position="1"/>
        <end position="22"/>
    </location>
</feature>
<gene>
    <name evidence="2" type="ORF">E2C01_017939</name>
</gene>
<reference evidence="2 3" key="1">
    <citation type="submission" date="2019-05" db="EMBL/GenBank/DDBJ databases">
        <title>Another draft genome of Portunus trituberculatus and its Hox gene families provides insights of decapod evolution.</title>
        <authorList>
            <person name="Jeong J.-H."/>
            <person name="Song I."/>
            <person name="Kim S."/>
            <person name="Choi T."/>
            <person name="Kim D."/>
            <person name="Ryu S."/>
            <person name="Kim W."/>
        </authorList>
    </citation>
    <scope>NUCLEOTIDE SEQUENCE [LARGE SCALE GENOMIC DNA]</scope>
    <source>
        <tissue evidence="2">Muscle</tissue>
    </source>
</reference>
<name>A0A5B7DU63_PORTR</name>
<keyword evidence="3" id="KW-1185">Reference proteome</keyword>
<organism evidence="2 3">
    <name type="scientific">Portunus trituberculatus</name>
    <name type="common">Swimming crab</name>
    <name type="synonym">Neptunus trituberculatus</name>
    <dbReference type="NCBI Taxonomy" id="210409"/>
    <lineage>
        <taxon>Eukaryota</taxon>
        <taxon>Metazoa</taxon>
        <taxon>Ecdysozoa</taxon>
        <taxon>Arthropoda</taxon>
        <taxon>Crustacea</taxon>
        <taxon>Multicrustacea</taxon>
        <taxon>Malacostraca</taxon>
        <taxon>Eumalacostraca</taxon>
        <taxon>Eucarida</taxon>
        <taxon>Decapoda</taxon>
        <taxon>Pleocyemata</taxon>
        <taxon>Brachyura</taxon>
        <taxon>Eubrachyura</taxon>
        <taxon>Portunoidea</taxon>
        <taxon>Portunidae</taxon>
        <taxon>Portuninae</taxon>
        <taxon>Portunus</taxon>
    </lineage>
</organism>